<organism evidence="2 3">
    <name type="scientific">Glossina pallidipes</name>
    <name type="common">Tsetse fly</name>
    <dbReference type="NCBI Taxonomy" id="7398"/>
    <lineage>
        <taxon>Eukaryota</taxon>
        <taxon>Metazoa</taxon>
        <taxon>Ecdysozoa</taxon>
        <taxon>Arthropoda</taxon>
        <taxon>Hexapoda</taxon>
        <taxon>Insecta</taxon>
        <taxon>Pterygota</taxon>
        <taxon>Neoptera</taxon>
        <taxon>Endopterygota</taxon>
        <taxon>Diptera</taxon>
        <taxon>Brachycera</taxon>
        <taxon>Muscomorpha</taxon>
        <taxon>Hippoboscoidea</taxon>
        <taxon>Glossinidae</taxon>
        <taxon>Glossina</taxon>
    </lineage>
</organism>
<protein>
    <submittedName>
        <fullName evidence="2">Uncharacterized protein</fullName>
    </submittedName>
</protein>
<dbReference type="EnsemblMetazoa" id="GPAI026254-RA">
    <property type="protein sequence ID" value="GPAI026254-PA"/>
    <property type="gene ID" value="GPAI026254"/>
</dbReference>
<feature type="transmembrane region" description="Helical" evidence="1">
    <location>
        <begin position="71"/>
        <end position="92"/>
    </location>
</feature>
<keyword evidence="3" id="KW-1185">Reference proteome</keyword>
<sequence>MTTMDVIGPQTQSDNQYVINFVADLGLKRGQAFIETPAMRMPLRAGAFARIDINLPEESATFFGGGGQPPFLLHLSLMQLSGIFFRFFLAICSSTLRPVLLSSVVLVFVSFLSALQLSISLDEFFTTLPPFRSFTVIKNRFICPGEPKEVVSTTAIVGKSAVKFDNFKRESANGFTKSVCFSSFNIFAVCESCELRSSSLLWHLCVRSNDTAGLELKLYVSLLVICEIN</sequence>
<evidence type="ECO:0000313" key="3">
    <source>
        <dbReference type="Proteomes" id="UP000092445"/>
    </source>
</evidence>
<dbReference type="Proteomes" id="UP000092445">
    <property type="component" value="Unassembled WGS sequence"/>
</dbReference>
<proteinExistence type="predicted"/>
<evidence type="ECO:0000256" key="1">
    <source>
        <dbReference type="SAM" id="Phobius"/>
    </source>
</evidence>
<evidence type="ECO:0000313" key="2">
    <source>
        <dbReference type="EnsemblMetazoa" id="GPAI026254-PA"/>
    </source>
</evidence>
<keyword evidence="1" id="KW-0472">Membrane</keyword>
<feature type="transmembrane region" description="Helical" evidence="1">
    <location>
        <begin position="99"/>
        <end position="119"/>
    </location>
</feature>
<dbReference type="AlphaFoldDB" id="A0A1A9ZVE4"/>
<reference evidence="3" key="1">
    <citation type="submission" date="2014-03" db="EMBL/GenBank/DDBJ databases">
        <authorList>
            <person name="Aksoy S."/>
            <person name="Warren W."/>
            <person name="Wilson R.K."/>
        </authorList>
    </citation>
    <scope>NUCLEOTIDE SEQUENCE [LARGE SCALE GENOMIC DNA]</scope>
    <source>
        <strain evidence="3">IAEA</strain>
    </source>
</reference>
<keyword evidence="1" id="KW-0812">Transmembrane</keyword>
<reference evidence="2" key="2">
    <citation type="submission" date="2020-05" db="UniProtKB">
        <authorList>
            <consortium name="EnsemblMetazoa"/>
        </authorList>
    </citation>
    <scope>IDENTIFICATION</scope>
    <source>
        <strain evidence="2">IAEA</strain>
    </source>
</reference>
<name>A0A1A9ZVE4_GLOPL</name>
<dbReference type="VEuPathDB" id="VectorBase:GPAI026254"/>
<accession>A0A1A9ZVE4</accession>
<keyword evidence="1" id="KW-1133">Transmembrane helix</keyword>